<feature type="chain" id="PRO_5002888858" evidence="1">
    <location>
        <begin position="26"/>
        <end position="236"/>
    </location>
</feature>
<evidence type="ECO:0000313" key="2">
    <source>
        <dbReference type="EMBL" id="ACM20559.1"/>
    </source>
</evidence>
<evidence type="ECO:0000313" key="3">
    <source>
        <dbReference type="Proteomes" id="UP000007721"/>
    </source>
</evidence>
<name>B9M9I7_GEODF</name>
<dbReference type="OrthoDB" id="5396601at2"/>
<gene>
    <name evidence="2" type="ordered locus">Geob_2205</name>
</gene>
<dbReference type="HOGENOM" id="CLU_1183665_0_0_7"/>
<dbReference type="RefSeq" id="WP_012647288.1">
    <property type="nucleotide sequence ID" value="NC_011979.1"/>
</dbReference>
<sequence length="236" mass="25756">MGLITRSSFQLSLIVLLMIPMPALAISAITCHCFTDRSYDPARPTVADPYLLATTQNSFFAAAFGVDKKTIVMKKQKGTSADDLWIAYWLGARSGADPGNLLQERKVKGSWRLAATALNISEKSLGSRVDEALKANAPDERLARMVVDDLLLRFRFYDEPELAALRKAGAGNQELVLSGLIAAKTHQSPMQLYRDVKKAATSWGALLQQAKIDNSEIPSEVTALVMATNGSRAKKE</sequence>
<keyword evidence="1" id="KW-0732">Signal</keyword>
<reference evidence="2 3" key="1">
    <citation type="submission" date="2009-01" db="EMBL/GenBank/DDBJ databases">
        <title>Complete sequence of Geobacter sp. FRC-32.</title>
        <authorList>
            <consortium name="US DOE Joint Genome Institute"/>
            <person name="Lucas S."/>
            <person name="Copeland A."/>
            <person name="Lapidus A."/>
            <person name="Glavina del Rio T."/>
            <person name="Dalin E."/>
            <person name="Tice H."/>
            <person name="Bruce D."/>
            <person name="Goodwin L."/>
            <person name="Pitluck S."/>
            <person name="Saunders E."/>
            <person name="Brettin T."/>
            <person name="Detter J.C."/>
            <person name="Han C."/>
            <person name="Larimer F."/>
            <person name="Land M."/>
            <person name="Hauser L."/>
            <person name="Kyrpides N."/>
            <person name="Ovchinnikova G."/>
            <person name="Kostka J."/>
            <person name="Richardson P."/>
        </authorList>
    </citation>
    <scope>NUCLEOTIDE SEQUENCE [LARGE SCALE GENOMIC DNA]</scope>
    <source>
        <strain evidence="3">DSM 22248 / JCM 15807 / FRC-32</strain>
    </source>
</reference>
<dbReference type="eggNOG" id="ENOG5032WMF">
    <property type="taxonomic scope" value="Bacteria"/>
</dbReference>
<organism evidence="2 3">
    <name type="scientific">Geotalea daltonii (strain DSM 22248 / JCM 15807 / FRC-32)</name>
    <name type="common">Geobacter daltonii</name>
    <dbReference type="NCBI Taxonomy" id="316067"/>
    <lineage>
        <taxon>Bacteria</taxon>
        <taxon>Pseudomonadati</taxon>
        <taxon>Thermodesulfobacteriota</taxon>
        <taxon>Desulfuromonadia</taxon>
        <taxon>Geobacterales</taxon>
        <taxon>Geobacteraceae</taxon>
        <taxon>Geotalea</taxon>
    </lineage>
</organism>
<dbReference type="AlphaFoldDB" id="B9M9I7"/>
<protein>
    <submittedName>
        <fullName evidence="2">Uncharacterized protein</fullName>
    </submittedName>
</protein>
<proteinExistence type="predicted"/>
<feature type="signal peptide" evidence="1">
    <location>
        <begin position="1"/>
        <end position="25"/>
    </location>
</feature>
<dbReference type="STRING" id="316067.Geob_2205"/>
<evidence type="ECO:0000256" key="1">
    <source>
        <dbReference type="SAM" id="SignalP"/>
    </source>
</evidence>
<accession>B9M9I7</accession>
<dbReference type="Proteomes" id="UP000007721">
    <property type="component" value="Chromosome"/>
</dbReference>
<dbReference type="KEGG" id="geo:Geob_2205"/>
<dbReference type="EMBL" id="CP001390">
    <property type="protein sequence ID" value="ACM20559.1"/>
    <property type="molecule type" value="Genomic_DNA"/>
</dbReference>
<keyword evidence="3" id="KW-1185">Reference proteome</keyword>